<sequence>MPSSLVLAKDYLCPVISNCNFDEVQFCVLYCSSVTFKLLGIWTILLEKDKQSEVTQQKMNDVPEGGFHIIDEQISCVSHRDLEAK</sequence>
<reference evidence="1 2" key="1">
    <citation type="journal article" date="2018" name="Nat. Ecol. Evol.">
        <title>Shark genomes provide insights into elasmobranch evolution and the origin of vertebrates.</title>
        <authorList>
            <person name="Hara Y"/>
            <person name="Yamaguchi K"/>
            <person name="Onimaru K"/>
            <person name="Kadota M"/>
            <person name="Koyanagi M"/>
            <person name="Keeley SD"/>
            <person name="Tatsumi K"/>
            <person name="Tanaka K"/>
            <person name="Motone F"/>
            <person name="Kageyama Y"/>
            <person name="Nozu R"/>
            <person name="Adachi N"/>
            <person name="Nishimura O"/>
            <person name="Nakagawa R"/>
            <person name="Tanegashima C"/>
            <person name="Kiyatake I"/>
            <person name="Matsumoto R"/>
            <person name="Murakumo K"/>
            <person name="Nishida K"/>
            <person name="Terakita A"/>
            <person name="Kuratani S"/>
            <person name="Sato K"/>
            <person name="Hyodo S Kuraku.S."/>
        </authorList>
    </citation>
    <scope>NUCLEOTIDE SEQUENCE [LARGE SCALE GENOMIC DNA]</scope>
</reference>
<dbReference type="Proteomes" id="UP000287033">
    <property type="component" value="Unassembled WGS sequence"/>
</dbReference>
<name>A0A401ST27_CHIPU</name>
<evidence type="ECO:0000313" key="2">
    <source>
        <dbReference type="Proteomes" id="UP000287033"/>
    </source>
</evidence>
<accession>A0A401ST27</accession>
<dbReference type="AlphaFoldDB" id="A0A401ST27"/>
<gene>
    <name evidence="1" type="ORF">chiPu_0012011</name>
</gene>
<keyword evidence="2" id="KW-1185">Reference proteome</keyword>
<comment type="caution">
    <text evidence="1">The sequence shown here is derived from an EMBL/GenBank/DDBJ whole genome shotgun (WGS) entry which is preliminary data.</text>
</comment>
<dbReference type="EMBL" id="BEZZ01000526">
    <property type="protein sequence ID" value="GCC33541.1"/>
    <property type="molecule type" value="Genomic_DNA"/>
</dbReference>
<protein>
    <submittedName>
        <fullName evidence="1">Uncharacterized protein</fullName>
    </submittedName>
</protein>
<organism evidence="1 2">
    <name type="scientific">Chiloscyllium punctatum</name>
    <name type="common">Brownbanded bambooshark</name>
    <name type="synonym">Hemiscyllium punctatum</name>
    <dbReference type="NCBI Taxonomy" id="137246"/>
    <lineage>
        <taxon>Eukaryota</taxon>
        <taxon>Metazoa</taxon>
        <taxon>Chordata</taxon>
        <taxon>Craniata</taxon>
        <taxon>Vertebrata</taxon>
        <taxon>Chondrichthyes</taxon>
        <taxon>Elasmobranchii</taxon>
        <taxon>Galeomorphii</taxon>
        <taxon>Galeoidea</taxon>
        <taxon>Orectolobiformes</taxon>
        <taxon>Hemiscylliidae</taxon>
        <taxon>Chiloscyllium</taxon>
    </lineage>
</organism>
<proteinExistence type="predicted"/>
<evidence type="ECO:0000313" key="1">
    <source>
        <dbReference type="EMBL" id="GCC33541.1"/>
    </source>
</evidence>